<evidence type="ECO:0000313" key="4">
    <source>
        <dbReference type="Proteomes" id="UP000198553"/>
    </source>
</evidence>
<feature type="compositionally biased region" description="Basic and acidic residues" evidence="1">
    <location>
        <begin position="41"/>
        <end position="74"/>
    </location>
</feature>
<feature type="region of interest" description="Disordered" evidence="1">
    <location>
        <begin position="34"/>
        <end position="97"/>
    </location>
</feature>
<evidence type="ECO:0000259" key="2">
    <source>
        <dbReference type="Pfam" id="PF13529"/>
    </source>
</evidence>
<dbReference type="PROSITE" id="PS51257">
    <property type="entry name" value="PROKAR_LIPOPROTEIN"/>
    <property type="match status" value="1"/>
</dbReference>
<organism evidence="3 4">
    <name type="scientific">Mesobacillus persicus</name>
    <dbReference type="NCBI Taxonomy" id="930146"/>
    <lineage>
        <taxon>Bacteria</taxon>
        <taxon>Bacillati</taxon>
        <taxon>Bacillota</taxon>
        <taxon>Bacilli</taxon>
        <taxon>Bacillales</taxon>
        <taxon>Bacillaceae</taxon>
        <taxon>Mesobacillus</taxon>
    </lineage>
</organism>
<reference evidence="4" key="1">
    <citation type="submission" date="2016-10" db="EMBL/GenBank/DDBJ databases">
        <authorList>
            <person name="Varghese N."/>
            <person name="Submissions S."/>
        </authorList>
    </citation>
    <scope>NUCLEOTIDE SEQUENCE [LARGE SCALE GENOMIC DNA]</scope>
    <source>
        <strain evidence="4">B48,IBRC-M 10115,DSM 25386,CECT 8001</strain>
    </source>
</reference>
<name>A0A1H8CMQ1_9BACI</name>
<dbReference type="Pfam" id="PF13529">
    <property type="entry name" value="Peptidase_C39_2"/>
    <property type="match status" value="1"/>
</dbReference>
<dbReference type="InterPro" id="IPR039564">
    <property type="entry name" value="Peptidase_C39-like"/>
</dbReference>
<evidence type="ECO:0000313" key="3">
    <source>
        <dbReference type="EMBL" id="SEM96202.1"/>
    </source>
</evidence>
<dbReference type="InterPro" id="IPR039563">
    <property type="entry name" value="Peptidase_C39_single_dom"/>
</dbReference>
<dbReference type="RefSeq" id="WP_244532572.1">
    <property type="nucleotide sequence ID" value="NZ_FOBW01000007.1"/>
</dbReference>
<dbReference type="CDD" id="cd02549">
    <property type="entry name" value="Peptidase_C39A"/>
    <property type="match status" value="1"/>
</dbReference>
<feature type="compositionally biased region" description="Polar residues" evidence="1">
    <location>
        <begin position="75"/>
        <end position="92"/>
    </location>
</feature>
<feature type="domain" description="Peptidase C39-like" evidence="2">
    <location>
        <begin position="103"/>
        <end position="262"/>
    </location>
</feature>
<dbReference type="PANTHER" id="PTHR37806">
    <property type="entry name" value="LMO0724 PROTEIN"/>
    <property type="match status" value="1"/>
</dbReference>
<dbReference type="EMBL" id="FOBW01000007">
    <property type="protein sequence ID" value="SEM96202.1"/>
    <property type="molecule type" value="Genomic_DNA"/>
</dbReference>
<gene>
    <name evidence="3" type="ORF">SAMN05192533_107160</name>
</gene>
<keyword evidence="4" id="KW-1185">Reference proteome</keyword>
<dbReference type="Proteomes" id="UP000198553">
    <property type="component" value="Unassembled WGS sequence"/>
</dbReference>
<dbReference type="STRING" id="930146.SAMN05192533_107160"/>
<proteinExistence type="predicted"/>
<dbReference type="PANTHER" id="PTHR37806:SF1">
    <property type="entry name" value="PEPTIDASE C39-LIKE DOMAIN-CONTAINING PROTEIN"/>
    <property type="match status" value="1"/>
</dbReference>
<protein>
    <submittedName>
        <fullName evidence="3">Uncharacterized protein YvpB</fullName>
    </submittedName>
</protein>
<dbReference type="Gene3D" id="3.90.70.10">
    <property type="entry name" value="Cysteine proteinases"/>
    <property type="match status" value="1"/>
</dbReference>
<accession>A0A1H8CMQ1</accession>
<evidence type="ECO:0000256" key="1">
    <source>
        <dbReference type="SAM" id="MobiDB-lite"/>
    </source>
</evidence>
<dbReference type="AlphaFoldDB" id="A0A1H8CMQ1"/>
<sequence length="291" mass="32404">MRSKKMLSIPLRWSKTTPLKWTLTLILMAGCGTDPTAQSSKSDRSIDEQPKIRLESSKEENVKIQEGKKGKENKSSIVQVENKTENNASPTTEKNREQKILIDAPFIKQKPELPRGCEVTSLAMLLNHAGVSVDKMTLANKVAKVPFEENGVRGNLNDGFVGNMRTMGKPGIGVYHGPIKNLAEAYVPGKVVDFTGKDFSEVIAHLDQKRPVWVIVTSTYDVVPEGEWQTWKTSSGPLKITYNMHSVLVTGYDKDSVYVNDPLHSKNRKLRKKPFIAGWEQLGGQAITITK</sequence>